<sequence>MRDTIRDSAFGKLVRFLSGYKLFLYPEEDYLSGWQIYLQLPEPREEGTQATSSEQLCEQYGLWTVMSQATHRKRERPPLRSVLAGPWRGIEEGSPVVVGWGALDDSENPQNWSVKKKSLVTLLICLLTFSIYIGSAIYTPGIPGVAAQFGVSREAAVLGLSLFVLGYGLGPMIWAPISELPAVGRSPVYVGTLVVFVFFQFAVIYARNFGMLLAFRFLTGFLGSPVLATGGASIGDMWDRRVRDYMIAIWASFAIAAPVLGPLVGGFAASAKGWTWTIWELLWVSGFALVLAFFFLPETFAPNILSRRARRIRRISSDQRYASDAEIEVAHVAPRDVLFEALIRPFVLCFLEPIVFLMNLYIALIYGILYIWFEAFPIVFEEKHGFNPGETGLAFLGIMVGAVFIALPVYFYWKWRWQSRRIGPNGYLSPEEHLPPACLGAVCLPISLFWFGWTGNFTSIHWMVPIIASMLFSFGGYLIFNGIFCYEAQAYPRYAASVLAGNDFLRSSFGGGFPLFATQMFHNLGVGWACTLLGCLTVVFIPYPFLLYVFGERIRMRSKYAQHGK</sequence>
<dbReference type="GO" id="GO:0015244">
    <property type="term" value="F:fluconazole transmembrane transporter activity"/>
    <property type="evidence" value="ECO:0007669"/>
    <property type="project" value="TreeGrafter"/>
</dbReference>
<feature type="transmembrane region" description="Helical" evidence="5">
    <location>
        <begin position="213"/>
        <end position="235"/>
    </location>
</feature>
<keyword evidence="2 5" id="KW-0812">Transmembrane</keyword>
<gene>
    <name evidence="7" type="ORF">BDV27DRAFT_171618</name>
</gene>
<dbReference type="InterPro" id="IPR020846">
    <property type="entry name" value="MFS_dom"/>
</dbReference>
<keyword evidence="3 5" id="KW-1133">Transmembrane helix</keyword>
<feature type="domain" description="Major facilitator superfamily (MFS) profile" evidence="6">
    <location>
        <begin position="120"/>
        <end position="554"/>
    </location>
</feature>
<evidence type="ECO:0000256" key="3">
    <source>
        <dbReference type="ARBA" id="ARBA00022989"/>
    </source>
</evidence>
<feature type="transmembrane region" description="Helical" evidence="5">
    <location>
        <begin position="188"/>
        <end position="207"/>
    </location>
</feature>
<dbReference type="EMBL" id="ML737569">
    <property type="protein sequence ID" value="KAE8369884.1"/>
    <property type="molecule type" value="Genomic_DNA"/>
</dbReference>
<feature type="transmembrane region" description="Helical" evidence="5">
    <location>
        <begin position="393"/>
        <end position="413"/>
    </location>
</feature>
<proteinExistence type="predicted"/>
<dbReference type="AlphaFoldDB" id="A0A5N7AJ13"/>
<dbReference type="PANTHER" id="PTHR23502:SF23">
    <property type="entry name" value="FLUCONAZOLE RESISTANCE PROTEIN 1"/>
    <property type="match status" value="1"/>
</dbReference>
<feature type="transmembrane region" description="Helical" evidence="5">
    <location>
        <begin position="354"/>
        <end position="373"/>
    </location>
</feature>
<keyword evidence="8" id="KW-1185">Reference proteome</keyword>
<organism evidence="7 8">
    <name type="scientific">Aspergillus caelatus</name>
    <dbReference type="NCBI Taxonomy" id="61420"/>
    <lineage>
        <taxon>Eukaryota</taxon>
        <taxon>Fungi</taxon>
        <taxon>Dikarya</taxon>
        <taxon>Ascomycota</taxon>
        <taxon>Pezizomycotina</taxon>
        <taxon>Eurotiomycetes</taxon>
        <taxon>Eurotiomycetidae</taxon>
        <taxon>Eurotiales</taxon>
        <taxon>Aspergillaceae</taxon>
        <taxon>Aspergillus</taxon>
        <taxon>Aspergillus subgen. Circumdati</taxon>
    </lineage>
</organism>
<feature type="transmembrane region" description="Helical" evidence="5">
    <location>
        <begin position="281"/>
        <end position="305"/>
    </location>
</feature>
<dbReference type="FunFam" id="1.20.1250.20:FF:000011">
    <property type="entry name" value="MFS multidrug transporter, putative"/>
    <property type="match status" value="1"/>
</dbReference>
<dbReference type="CDD" id="cd17323">
    <property type="entry name" value="MFS_Tpo1_MDR_like"/>
    <property type="match status" value="1"/>
</dbReference>
<accession>A0A5N7AJ13</accession>
<feature type="transmembrane region" description="Helical" evidence="5">
    <location>
        <begin position="119"/>
        <end position="138"/>
    </location>
</feature>
<evidence type="ECO:0000256" key="2">
    <source>
        <dbReference type="ARBA" id="ARBA00022692"/>
    </source>
</evidence>
<reference evidence="7 8" key="1">
    <citation type="submission" date="2019-04" db="EMBL/GenBank/DDBJ databases">
        <title>Friends and foes A comparative genomics studyof 23 Aspergillus species from section Flavi.</title>
        <authorList>
            <consortium name="DOE Joint Genome Institute"/>
            <person name="Kjaerbolling I."/>
            <person name="Vesth T."/>
            <person name="Frisvad J.C."/>
            <person name="Nybo J.L."/>
            <person name="Theobald S."/>
            <person name="Kildgaard S."/>
            <person name="Isbrandt T."/>
            <person name="Kuo A."/>
            <person name="Sato A."/>
            <person name="Lyhne E.K."/>
            <person name="Kogle M.E."/>
            <person name="Wiebenga A."/>
            <person name="Kun R.S."/>
            <person name="Lubbers R.J."/>
            <person name="Makela M.R."/>
            <person name="Barry K."/>
            <person name="Chovatia M."/>
            <person name="Clum A."/>
            <person name="Daum C."/>
            <person name="Haridas S."/>
            <person name="He G."/>
            <person name="LaButti K."/>
            <person name="Lipzen A."/>
            <person name="Mondo S."/>
            <person name="Riley R."/>
            <person name="Salamov A."/>
            <person name="Simmons B.A."/>
            <person name="Magnuson J.K."/>
            <person name="Henrissat B."/>
            <person name="Mortensen U.H."/>
            <person name="Larsen T.O."/>
            <person name="Devries R.P."/>
            <person name="Grigoriev I.V."/>
            <person name="Machida M."/>
            <person name="Baker S.E."/>
            <person name="Andersen M.R."/>
        </authorList>
    </citation>
    <scope>NUCLEOTIDE SEQUENCE [LARGE SCALE GENOMIC DNA]</scope>
    <source>
        <strain evidence="7 8">CBS 763.97</strain>
    </source>
</reference>
<dbReference type="OrthoDB" id="3357846at2759"/>
<feature type="transmembrane region" description="Helical" evidence="5">
    <location>
        <begin position="459"/>
        <end position="484"/>
    </location>
</feature>
<dbReference type="Gene3D" id="1.20.1250.20">
    <property type="entry name" value="MFS general substrate transporter like domains"/>
    <property type="match status" value="1"/>
</dbReference>
<protein>
    <submittedName>
        <fullName evidence="7">Synaptic vesicle transporter</fullName>
    </submittedName>
</protein>
<evidence type="ECO:0000256" key="4">
    <source>
        <dbReference type="ARBA" id="ARBA00023136"/>
    </source>
</evidence>
<dbReference type="InterPro" id="IPR011701">
    <property type="entry name" value="MFS"/>
</dbReference>
<dbReference type="GeneID" id="43660089"/>
<feature type="transmembrane region" description="Helical" evidence="5">
    <location>
        <begin position="434"/>
        <end position="453"/>
    </location>
</feature>
<evidence type="ECO:0000256" key="1">
    <source>
        <dbReference type="ARBA" id="ARBA00004141"/>
    </source>
</evidence>
<dbReference type="PROSITE" id="PS50850">
    <property type="entry name" value="MFS"/>
    <property type="match status" value="1"/>
</dbReference>
<feature type="transmembrane region" description="Helical" evidence="5">
    <location>
        <begin position="526"/>
        <end position="550"/>
    </location>
</feature>
<feature type="transmembrane region" description="Helical" evidence="5">
    <location>
        <begin position="247"/>
        <end position="269"/>
    </location>
</feature>
<dbReference type="RefSeq" id="XP_031932965.1">
    <property type="nucleotide sequence ID" value="XM_032075643.1"/>
</dbReference>
<evidence type="ECO:0000313" key="8">
    <source>
        <dbReference type="Proteomes" id="UP000326268"/>
    </source>
</evidence>
<evidence type="ECO:0000313" key="7">
    <source>
        <dbReference type="EMBL" id="KAE8369884.1"/>
    </source>
</evidence>
<dbReference type="InterPro" id="IPR036259">
    <property type="entry name" value="MFS_trans_sf"/>
</dbReference>
<dbReference type="GO" id="GO:1990961">
    <property type="term" value="P:xenobiotic detoxification by transmembrane export across the plasma membrane"/>
    <property type="evidence" value="ECO:0007669"/>
    <property type="project" value="TreeGrafter"/>
</dbReference>
<dbReference type="PANTHER" id="PTHR23502">
    <property type="entry name" value="MAJOR FACILITATOR SUPERFAMILY"/>
    <property type="match status" value="1"/>
</dbReference>
<feature type="transmembrane region" description="Helical" evidence="5">
    <location>
        <begin position="504"/>
        <end position="520"/>
    </location>
</feature>
<name>A0A5N7AJ13_9EURO</name>
<dbReference type="Proteomes" id="UP000326268">
    <property type="component" value="Unassembled WGS sequence"/>
</dbReference>
<evidence type="ECO:0000259" key="6">
    <source>
        <dbReference type="PROSITE" id="PS50850"/>
    </source>
</evidence>
<feature type="transmembrane region" description="Helical" evidence="5">
    <location>
        <begin position="158"/>
        <end position="176"/>
    </location>
</feature>
<dbReference type="SUPFAM" id="SSF103473">
    <property type="entry name" value="MFS general substrate transporter"/>
    <property type="match status" value="1"/>
</dbReference>
<keyword evidence="4 5" id="KW-0472">Membrane</keyword>
<dbReference type="GO" id="GO:0005886">
    <property type="term" value="C:plasma membrane"/>
    <property type="evidence" value="ECO:0007669"/>
    <property type="project" value="TreeGrafter"/>
</dbReference>
<comment type="subcellular location">
    <subcellularLocation>
        <location evidence="1">Membrane</location>
        <topology evidence="1">Multi-pass membrane protein</topology>
    </subcellularLocation>
</comment>
<dbReference type="Pfam" id="PF07690">
    <property type="entry name" value="MFS_1"/>
    <property type="match status" value="1"/>
</dbReference>
<evidence type="ECO:0000256" key="5">
    <source>
        <dbReference type="SAM" id="Phobius"/>
    </source>
</evidence>